<dbReference type="EMBL" id="JBBXJM010000006">
    <property type="protein sequence ID" value="KAL1405691.1"/>
    <property type="molecule type" value="Genomic_DNA"/>
</dbReference>
<keyword evidence="2" id="KW-0805">Transcription regulation</keyword>
<dbReference type="PROSITE" id="PS00463">
    <property type="entry name" value="ZN2_CY6_FUNGAL_1"/>
    <property type="match status" value="1"/>
</dbReference>
<dbReference type="Gene3D" id="4.10.240.10">
    <property type="entry name" value="Zn(2)-C6 fungal-type DNA-binding domain"/>
    <property type="match status" value="1"/>
</dbReference>
<name>A0ABR3PTK7_9TREE</name>
<feature type="compositionally biased region" description="Basic and acidic residues" evidence="6">
    <location>
        <begin position="236"/>
        <end position="249"/>
    </location>
</feature>
<dbReference type="PANTHER" id="PTHR31845">
    <property type="entry name" value="FINGER DOMAIN PROTEIN, PUTATIVE-RELATED"/>
    <property type="match status" value="1"/>
</dbReference>
<dbReference type="PANTHER" id="PTHR31845:SF17">
    <property type="entry name" value="ZN(II)2CYS6 TRANSCRIPTION FACTOR (EUROFUNG)"/>
    <property type="match status" value="1"/>
</dbReference>
<proteinExistence type="predicted"/>
<evidence type="ECO:0000313" key="9">
    <source>
        <dbReference type="Proteomes" id="UP001565368"/>
    </source>
</evidence>
<keyword evidence="4" id="KW-0804">Transcription</keyword>
<keyword evidence="5" id="KW-0539">Nucleus</keyword>
<dbReference type="CDD" id="cd00067">
    <property type="entry name" value="GAL4"/>
    <property type="match status" value="1"/>
</dbReference>
<keyword evidence="9" id="KW-1185">Reference proteome</keyword>
<protein>
    <recommendedName>
        <fullName evidence="7">Zn(2)-C6 fungal-type domain-containing protein</fullName>
    </recommendedName>
</protein>
<dbReference type="InterPro" id="IPR036864">
    <property type="entry name" value="Zn2-C6_fun-type_DNA-bd_sf"/>
</dbReference>
<sequence length="624" mass="70556">MSTHNHSESDQLVSPHRRGDGHDLTPPDAGNSADAKDVNRACDACRKMKIRCIDKENPPCKRCRNMKLECRFAPVVVRMRLPGEDLGDTSKSRLDLLEGQVSNMNRKLDDISTFLLRLPMAQPANPPAPAPAAGRPLSDHGSSPRYDQRQSVERSPSNSLIARQASWSTTTHHLKQPQPVPYPPSSSTPSDSMGPPHDPYRPAPTRSPLSRAPRSAGSEEDDPLESAVRMEAFRGLTDREEEVRLRDEGGGALDESEGSHYRPTLHPDSSLRSTKRRRIDDDGWSQHSPKDRLRHSDPVELGICTEAEGKELFDRFFAFSHQFVPILDPREDTWDELRRRSPFLLTVVLLAAARAREGAGPPSQFSKRIKEHAEHLARLTLFSPVSALETVQALTLLTSWGDSTWRLCCDVDMGLFKCIPYLLRMRDNWNKSPEFLDRQRPLMIGARIWLALVKLTYEMSLNYHLPLPFPAPSTFRMDQARPILEHPLATTLDARFMVSVELLQVREPLLMPYDADSTRDPADVDRQLRDINQQIRTAYDHWCDHYHRIGVPDDHFLVEELGRHRAYATIYTNSLALVGVRDRSEVTSLSLERRQWLGSAVRAAAFLVASIGSDHPDRAAEFAR</sequence>
<feature type="region of interest" description="Disordered" evidence="6">
    <location>
        <begin position="122"/>
        <end position="295"/>
    </location>
</feature>
<dbReference type="InterPro" id="IPR051089">
    <property type="entry name" value="prtT"/>
</dbReference>
<dbReference type="SMART" id="SM00066">
    <property type="entry name" value="GAL4"/>
    <property type="match status" value="1"/>
</dbReference>
<reference evidence="8 9" key="1">
    <citation type="submission" date="2023-08" db="EMBL/GenBank/DDBJ databases">
        <title>Annotated Genome Sequence of Vanrija albida AlHP1.</title>
        <authorList>
            <person name="Herzog R."/>
        </authorList>
    </citation>
    <scope>NUCLEOTIDE SEQUENCE [LARGE SCALE GENOMIC DNA]</scope>
    <source>
        <strain evidence="8 9">AlHP1</strain>
    </source>
</reference>
<evidence type="ECO:0000256" key="5">
    <source>
        <dbReference type="ARBA" id="ARBA00023242"/>
    </source>
</evidence>
<evidence type="ECO:0000259" key="7">
    <source>
        <dbReference type="PROSITE" id="PS50048"/>
    </source>
</evidence>
<feature type="domain" description="Zn(2)-C6 fungal-type" evidence="7">
    <location>
        <begin position="41"/>
        <end position="72"/>
    </location>
</feature>
<comment type="subcellular location">
    <subcellularLocation>
        <location evidence="1">Nucleus</location>
    </subcellularLocation>
</comment>
<dbReference type="InterPro" id="IPR001138">
    <property type="entry name" value="Zn2Cys6_DnaBD"/>
</dbReference>
<feature type="region of interest" description="Disordered" evidence="6">
    <location>
        <begin position="1"/>
        <end position="37"/>
    </location>
</feature>
<evidence type="ECO:0000256" key="6">
    <source>
        <dbReference type="SAM" id="MobiDB-lite"/>
    </source>
</evidence>
<dbReference type="Proteomes" id="UP001565368">
    <property type="component" value="Unassembled WGS sequence"/>
</dbReference>
<gene>
    <name evidence="8" type="ORF">Q8F55_007357</name>
</gene>
<dbReference type="GeneID" id="95988400"/>
<dbReference type="PROSITE" id="PS50048">
    <property type="entry name" value="ZN2_CY6_FUNGAL_2"/>
    <property type="match status" value="1"/>
</dbReference>
<evidence type="ECO:0000313" key="8">
    <source>
        <dbReference type="EMBL" id="KAL1405691.1"/>
    </source>
</evidence>
<dbReference type="SUPFAM" id="SSF57701">
    <property type="entry name" value="Zn2/Cys6 DNA-binding domain"/>
    <property type="match status" value="1"/>
</dbReference>
<dbReference type="RefSeq" id="XP_069205635.1">
    <property type="nucleotide sequence ID" value="XM_069355794.1"/>
</dbReference>
<evidence type="ECO:0000256" key="4">
    <source>
        <dbReference type="ARBA" id="ARBA00023163"/>
    </source>
</evidence>
<dbReference type="CDD" id="cd12148">
    <property type="entry name" value="fungal_TF_MHR"/>
    <property type="match status" value="1"/>
</dbReference>
<feature type="compositionally biased region" description="Polar residues" evidence="6">
    <location>
        <begin position="153"/>
        <end position="171"/>
    </location>
</feature>
<comment type="caution">
    <text evidence="8">The sequence shown here is derived from an EMBL/GenBank/DDBJ whole genome shotgun (WGS) entry which is preliminary data.</text>
</comment>
<accession>A0ABR3PTK7</accession>
<organism evidence="8 9">
    <name type="scientific">Vanrija albida</name>
    <dbReference type="NCBI Taxonomy" id="181172"/>
    <lineage>
        <taxon>Eukaryota</taxon>
        <taxon>Fungi</taxon>
        <taxon>Dikarya</taxon>
        <taxon>Basidiomycota</taxon>
        <taxon>Agaricomycotina</taxon>
        <taxon>Tremellomycetes</taxon>
        <taxon>Trichosporonales</taxon>
        <taxon>Trichosporonaceae</taxon>
        <taxon>Vanrija</taxon>
    </lineage>
</organism>
<evidence type="ECO:0000256" key="3">
    <source>
        <dbReference type="ARBA" id="ARBA00023125"/>
    </source>
</evidence>
<evidence type="ECO:0000256" key="1">
    <source>
        <dbReference type="ARBA" id="ARBA00004123"/>
    </source>
</evidence>
<keyword evidence="3" id="KW-0238">DNA-binding</keyword>
<dbReference type="Pfam" id="PF00172">
    <property type="entry name" value="Zn_clus"/>
    <property type="match status" value="1"/>
</dbReference>
<evidence type="ECO:0000256" key="2">
    <source>
        <dbReference type="ARBA" id="ARBA00023015"/>
    </source>
</evidence>